<gene>
    <name evidence="4" type="ORF">E1B25_11795</name>
</gene>
<dbReference type="CDD" id="cd02440">
    <property type="entry name" value="AdoMet_MTases"/>
    <property type="match status" value="1"/>
</dbReference>
<accession>A0A4R5ERW8</accession>
<protein>
    <submittedName>
        <fullName evidence="4">Class I SAM-dependent methyltransferase</fullName>
    </submittedName>
</protein>
<dbReference type="Proteomes" id="UP000294662">
    <property type="component" value="Unassembled WGS sequence"/>
</dbReference>
<sequence>MSDPETIRIYDERAADYAGMTDAYNTTDPRLTAFIAACPAAGRVLDLGCGPGAAAAKMAEAGLKVEAVDASAAMVEMAAKHPGVSARQATFDEITGTATYDGIWANFSLLHAPRADFPRHLAALHHAIKPGGVFLIGLKLGKGEARDRIGRLYTYYTEDELMDHLRKAGFTPGDIRHGSGEGLDGSTAPWISVIAHG</sequence>
<dbReference type="AlphaFoldDB" id="A0A4R5ERW8"/>
<dbReference type="EMBL" id="SMFP01000007">
    <property type="protein sequence ID" value="TDE37403.1"/>
    <property type="molecule type" value="Genomic_DNA"/>
</dbReference>
<name>A0A4R5ERW8_9RHOB</name>
<dbReference type="RefSeq" id="WP_132829494.1">
    <property type="nucleotide sequence ID" value="NZ_SMFP01000007.1"/>
</dbReference>
<dbReference type="InterPro" id="IPR029063">
    <property type="entry name" value="SAM-dependent_MTases_sf"/>
</dbReference>
<evidence type="ECO:0000259" key="3">
    <source>
        <dbReference type="Pfam" id="PF13649"/>
    </source>
</evidence>
<keyword evidence="1 4" id="KW-0489">Methyltransferase</keyword>
<evidence type="ECO:0000256" key="1">
    <source>
        <dbReference type="ARBA" id="ARBA00022603"/>
    </source>
</evidence>
<dbReference type="Gene3D" id="3.40.50.150">
    <property type="entry name" value="Vaccinia Virus protein VP39"/>
    <property type="match status" value="1"/>
</dbReference>
<dbReference type="GO" id="GO:0032259">
    <property type="term" value="P:methylation"/>
    <property type="evidence" value="ECO:0007669"/>
    <property type="project" value="UniProtKB-KW"/>
</dbReference>
<evidence type="ECO:0000313" key="4">
    <source>
        <dbReference type="EMBL" id="TDE37403.1"/>
    </source>
</evidence>
<keyword evidence="5" id="KW-1185">Reference proteome</keyword>
<evidence type="ECO:0000256" key="2">
    <source>
        <dbReference type="ARBA" id="ARBA00022679"/>
    </source>
</evidence>
<evidence type="ECO:0000313" key="5">
    <source>
        <dbReference type="Proteomes" id="UP000294662"/>
    </source>
</evidence>
<dbReference type="GO" id="GO:0008168">
    <property type="term" value="F:methyltransferase activity"/>
    <property type="evidence" value="ECO:0007669"/>
    <property type="project" value="UniProtKB-KW"/>
</dbReference>
<dbReference type="PANTHER" id="PTHR43861:SF1">
    <property type="entry name" value="TRANS-ACONITATE 2-METHYLTRANSFERASE"/>
    <property type="match status" value="1"/>
</dbReference>
<dbReference type="InterPro" id="IPR041698">
    <property type="entry name" value="Methyltransf_25"/>
</dbReference>
<keyword evidence="2 4" id="KW-0808">Transferase</keyword>
<dbReference type="PANTHER" id="PTHR43861">
    <property type="entry name" value="TRANS-ACONITATE 2-METHYLTRANSFERASE-RELATED"/>
    <property type="match status" value="1"/>
</dbReference>
<dbReference type="Pfam" id="PF13649">
    <property type="entry name" value="Methyltransf_25"/>
    <property type="match status" value="1"/>
</dbReference>
<reference evidence="4 5" key="1">
    <citation type="submission" date="2019-03" db="EMBL/GenBank/DDBJ databases">
        <authorList>
            <person name="Zhang S."/>
        </authorList>
    </citation>
    <scope>NUCLEOTIDE SEQUENCE [LARGE SCALE GENOMIC DNA]</scope>
    <source>
        <strain evidence="4 5">S4J41</strain>
    </source>
</reference>
<dbReference type="SUPFAM" id="SSF53335">
    <property type="entry name" value="S-adenosyl-L-methionine-dependent methyltransferases"/>
    <property type="match status" value="1"/>
</dbReference>
<dbReference type="OrthoDB" id="9804312at2"/>
<comment type="caution">
    <text evidence="4">The sequence shown here is derived from an EMBL/GenBank/DDBJ whole genome shotgun (WGS) entry which is preliminary data.</text>
</comment>
<organism evidence="4 5">
    <name type="scientific">Antarcticimicrobium sediminis</name>
    <dbReference type="NCBI Taxonomy" id="2546227"/>
    <lineage>
        <taxon>Bacteria</taxon>
        <taxon>Pseudomonadati</taxon>
        <taxon>Pseudomonadota</taxon>
        <taxon>Alphaproteobacteria</taxon>
        <taxon>Rhodobacterales</taxon>
        <taxon>Paracoccaceae</taxon>
        <taxon>Antarcticimicrobium</taxon>
    </lineage>
</organism>
<proteinExistence type="predicted"/>
<feature type="domain" description="Methyltransferase" evidence="3">
    <location>
        <begin position="44"/>
        <end position="132"/>
    </location>
</feature>